<evidence type="ECO:0000256" key="1">
    <source>
        <dbReference type="ARBA" id="ARBA00006432"/>
    </source>
</evidence>
<dbReference type="InterPro" id="IPR045851">
    <property type="entry name" value="AMP-bd_C_sf"/>
</dbReference>
<dbReference type="PROSITE" id="PS00455">
    <property type="entry name" value="AMP_BINDING"/>
    <property type="match status" value="1"/>
</dbReference>
<dbReference type="InterPro" id="IPR032387">
    <property type="entry name" value="ACAS_N"/>
</dbReference>
<dbReference type="Pfam" id="PF16177">
    <property type="entry name" value="ACAS_N"/>
    <property type="match status" value="1"/>
</dbReference>
<dbReference type="InterPro" id="IPR000873">
    <property type="entry name" value="AMP-dep_synth/lig_dom"/>
</dbReference>
<dbReference type="GO" id="GO:0003987">
    <property type="term" value="F:acetate-CoA ligase activity"/>
    <property type="evidence" value="ECO:0007669"/>
    <property type="project" value="UniProtKB-EC"/>
</dbReference>
<dbReference type="EMBL" id="JABBGJ010000068">
    <property type="protein sequence ID" value="NMM04021.1"/>
    <property type="molecule type" value="Genomic_DNA"/>
</dbReference>
<dbReference type="GO" id="GO:0006085">
    <property type="term" value="P:acetyl-CoA biosynthetic process"/>
    <property type="evidence" value="ECO:0007669"/>
    <property type="project" value="TreeGrafter"/>
</dbReference>
<dbReference type="InterPro" id="IPR020845">
    <property type="entry name" value="AMP-binding_CS"/>
</dbReference>
<feature type="domain" description="AMP-binding enzyme C-terminal" evidence="8">
    <location>
        <begin position="544"/>
        <end position="622"/>
    </location>
</feature>
<dbReference type="RefSeq" id="WP_169490793.1">
    <property type="nucleotide sequence ID" value="NZ_JABBGJ010000068.1"/>
</dbReference>
<dbReference type="InterPro" id="IPR042099">
    <property type="entry name" value="ANL_N_sf"/>
</dbReference>
<protein>
    <recommendedName>
        <fullName evidence="2">acetate--CoA ligase</fullName>
        <ecNumber evidence="2">6.2.1.1</ecNumber>
    </recommendedName>
</protein>
<dbReference type="Gene3D" id="3.40.50.12780">
    <property type="entry name" value="N-terminal domain of ligase-like"/>
    <property type="match status" value="1"/>
</dbReference>
<feature type="domain" description="Acetyl-coenzyme A synthetase N-terminal" evidence="9">
    <location>
        <begin position="41"/>
        <end position="98"/>
    </location>
</feature>
<dbReference type="Pfam" id="PF00501">
    <property type="entry name" value="AMP-binding"/>
    <property type="match status" value="1"/>
</dbReference>
<evidence type="ECO:0000256" key="2">
    <source>
        <dbReference type="ARBA" id="ARBA00013275"/>
    </source>
</evidence>
<gene>
    <name evidence="10" type="ORF">HHL24_39945</name>
</gene>
<dbReference type="PANTHER" id="PTHR24095">
    <property type="entry name" value="ACETYL-COENZYME A SYNTHETASE"/>
    <property type="match status" value="1"/>
</dbReference>
<keyword evidence="5" id="KW-0067">ATP-binding</keyword>
<dbReference type="Gene3D" id="3.30.300.30">
    <property type="match status" value="1"/>
</dbReference>
<accession>A0A848IQJ4</accession>
<dbReference type="EC" id="6.2.1.1" evidence="2"/>
<evidence type="ECO:0000259" key="9">
    <source>
        <dbReference type="Pfam" id="PF16177"/>
    </source>
</evidence>
<evidence type="ECO:0000256" key="6">
    <source>
        <dbReference type="ARBA" id="ARBA00022990"/>
    </source>
</evidence>
<organism evidence="10 11">
    <name type="scientific">Paraburkholderia polaris</name>
    <dbReference type="NCBI Taxonomy" id="2728848"/>
    <lineage>
        <taxon>Bacteria</taxon>
        <taxon>Pseudomonadati</taxon>
        <taxon>Pseudomonadota</taxon>
        <taxon>Betaproteobacteria</taxon>
        <taxon>Burkholderiales</taxon>
        <taxon>Burkholderiaceae</taxon>
        <taxon>Paraburkholderia</taxon>
    </lineage>
</organism>
<dbReference type="Proteomes" id="UP000544134">
    <property type="component" value="Unassembled WGS sequence"/>
</dbReference>
<dbReference type="SUPFAM" id="SSF56801">
    <property type="entry name" value="Acetyl-CoA synthetase-like"/>
    <property type="match status" value="1"/>
</dbReference>
<dbReference type="Pfam" id="PF13193">
    <property type="entry name" value="AMP-binding_C"/>
    <property type="match status" value="1"/>
</dbReference>
<dbReference type="AlphaFoldDB" id="A0A848IQJ4"/>
<evidence type="ECO:0000256" key="5">
    <source>
        <dbReference type="ARBA" id="ARBA00022840"/>
    </source>
</evidence>
<evidence type="ECO:0000313" key="11">
    <source>
        <dbReference type="Proteomes" id="UP000544134"/>
    </source>
</evidence>
<evidence type="ECO:0000256" key="3">
    <source>
        <dbReference type="ARBA" id="ARBA00022598"/>
    </source>
</evidence>
<name>A0A848IQJ4_9BURK</name>
<sequence>MEQVNDHAEIVWHPDPELAQSSNLAAFMRRVGIDDANPDGYRKLLEFADTQPAHFWNELIAHVGIRFDRPYSRVFDDSQGVEWTKWCVDATGNAVLNCLDRHEGDAHASKDAVVWEGEDGKKRRWSYAELGAQTSRLAEGLRALGFGPGDVIGVYLPMVPEAAAALLAISKIGGIVLPLFSGFGHAAIASRLNDGRAVCLLTADGTWRRGKRIDMKPTVDLAVQDVPALRRVVVLKNTDSALPWDADRDRWWHEICAGRADDAPTTMVDADAPMMVMYTSGTTGKPKGTVHSHCGFITKLALDMGLCADYKASDRMMWMSDMGWLVGPILIYSTTLLGATMVMAEGAHDFPDTGRFWRLIEENRASVLGIAPTIVRSFIQAGGAGVEKYDLSSLRIALSTGEAWNADAWHWMFEKVCGKRAPIINYCGGTEVGGGIVTGTVLHPMKPCSFAGPVPGMGADVVDETGRPVGARGTGELVLRRSSIGLTRGLWHDPERYIESYWSKVASVWWHGDRAHIDSDGYWYILGRSDDTLKIAGKRTGPSEVEALVSATGLAGEVAAIGVPDPVKGESLVLVATLMQGAAATPETGKKLSDAVVAGLGVAFRPSAVVFVPDLPKTRNMKIMRRVVRAVFAGQSPGDISSLANPEAIETLAAAVRATQEH</sequence>
<comment type="similarity">
    <text evidence="1">Belongs to the ATP-dependent AMP-binding enzyme family.</text>
</comment>
<evidence type="ECO:0000259" key="8">
    <source>
        <dbReference type="Pfam" id="PF13193"/>
    </source>
</evidence>
<keyword evidence="11" id="KW-1185">Reference proteome</keyword>
<reference evidence="10 11" key="1">
    <citation type="submission" date="2020-04" db="EMBL/GenBank/DDBJ databases">
        <title>Paraburkholderia sp. RP-4-7 isolated from soil.</title>
        <authorList>
            <person name="Dahal R.H."/>
        </authorList>
    </citation>
    <scope>NUCLEOTIDE SEQUENCE [LARGE SCALE GENOMIC DNA]</scope>
    <source>
        <strain evidence="10 11">RP-4-7</strain>
    </source>
</reference>
<evidence type="ECO:0000256" key="4">
    <source>
        <dbReference type="ARBA" id="ARBA00022741"/>
    </source>
</evidence>
<dbReference type="GO" id="GO:0005524">
    <property type="term" value="F:ATP binding"/>
    <property type="evidence" value="ECO:0007669"/>
    <property type="project" value="UniProtKB-KW"/>
</dbReference>
<feature type="domain" description="AMP-dependent synthetase/ligase" evidence="7">
    <location>
        <begin position="105"/>
        <end position="491"/>
    </location>
</feature>
<keyword evidence="4" id="KW-0547">Nucleotide-binding</keyword>
<dbReference type="PANTHER" id="PTHR24095:SF14">
    <property type="entry name" value="ACETYL-COENZYME A SYNTHETASE 1"/>
    <property type="match status" value="1"/>
</dbReference>
<keyword evidence="3" id="KW-0436">Ligase</keyword>
<dbReference type="InterPro" id="IPR025110">
    <property type="entry name" value="AMP-bd_C"/>
</dbReference>
<evidence type="ECO:0000313" key="10">
    <source>
        <dbReference type="EMBL" id="NMM04021.1"/>
    </source>
</evidence>
<evidence type="ECO:0000259" key="7">
    <source>
        <dbReference type="Pfam" id="PF00501"/>
    </source>
</evidence>
<keyword evidence="6" id="KW-0007">Acetylation</keyword>
<proteinExistence type="inferred from homology"/>
<comment type="caution">
    <text evidence="10">The sequence shown here is derived from an EMBL/GenBank/DDBJ whole genome shotgun (WGS) entry which is preliminary data.</text>
</comment>